<evidence type="ECO:0000313" key="3">
    <source>
        <dbReference type="Proteomes" id="UP000230066"/>
    </source>
</evidence>
<accession>A0A4E0RZ51</accession>
<dbReference type="AlphaFoldDB" id="A0A4E0RZ51"/>
<dbReference type="Pfam" id="PF00024">
    <property type="entry name" value="PAN_1"/>
    <property type="match status" value="1"/>
</dbReference>
<dbReference type="InterPro" id="IPR003609">
    <property type="entry name" value="Pan_app"/>
</dbReference>
<organism evidence="2 3">
    <name type="scientific">Fasciola hepatica</name>
    <name type="common">Liver fluke</name>
    <dbReference type="NCBI Taxonomy" id="6192"/>
    <lineage>
        <taxon>Eukaryota</taxon>
        <taxon>Metazoa</taxon>
        <taxon>Spiralia</taxon>
        <taxon>Lophotrochozoa</taxon>
        <taxon>Platyhelminthes</taxon>
        <taxon>Trematoda</taxon>
        <taxon>Digenea</taxon>
        <taxon>Plagiorchiida</taxon>
        <taxon>Echinostomata</taxon>
        <taxon>Echinostomatoidea</taxon>
        <taxon>Fasciolidae</taxon>
        <taxon>Fasciola</taxon>
    </lineage>
</organism>
<protein>
    <recommendedName>
        <fullName evidence="1">Apple domain-containing protein</fullName>
    </recommendedName>
</protein>
<evidence type="ECO:0000259" key="1">
    <source>
        <dbReference type="Pfam" id="PF00024"/>
    </source>
</evidence>
<feature type="domain" description="Apple" evidence="1">
    <location>
        <begin position="193"/>
        <end position="227"/>
    </location>
</feature>
<dbReference type="EMBL" id="JXXN02002923">
    <property type="protein sequence ID" value="THD22200.1"/>
    <property type="molecule type" value="Genomic_DNA"/>
</dbReference>
<name>A0A4E0RZ51_FASHE</name>
<sequence>MYAQHIAIISLVGISYLCPPVQMNNLICREDLCIIRIDRQATYCEAHEICEQEGRKRGRRLFIPGNDAPKIVALLSDTDTVFTSFNAMLNRTTDRRAGWRVGDPGYANFVTTKKDTTIPWHTREPNADGPTIGLYVGRQLFDDPQNYRNATSVICEASLRPTGGKLERFQTNWPYALDTLFVSSEHPCGCFKSIKANTLIACAKRCKQRTECRSFYFNEKNKECMLSLYVDSLLSMRSSISPGAWVRFGRPDW</sequence>
<comment type="caution">
    <text evidence="2">The sequence shown here is derived from an EMBL/GenBank/DDBJ whole genome shotgun (WGS) entry which is preliminary data.</text>
</comment>
<reference evidence="2" key="1">
    <citation type="submission" date="2019-03" db="EMBL/GenBank/DDBJ databases">
        <title>Improved annotation for the trematode Fasciola hepatica.</title>
        <authorList>
            <person name="Choi Y.-J."/>
            <person name="Martin J."/>
            <person name="Mitreva M."/>
        </authorList>
    </citation>
    <scope>NUCLEOTIDE SEQUENCE [LARGE SCALE GENOMIC DNA]</scope>
</reference>
<dbReference type="Proteomes" id="UP000230066">
    <property type="component" value="Unassembled WGS sequence"/>
</dbReference>
<dbReference type="Gene3D" id="3.50.4.10">
    <property type="entry name" value="Hepatocyte Growth Factor"/>
    <property type="match status" value="1"/>
</dbReference>
<keyword evidence="3" id="KW-1185">Reference proteome</keyword>
<gene>
    <name evidence="2" type="ORF">D915_007007</name>
</gene>
<evidence type="ECO:0000313" key="2">
    <source>
        <dbReference type="EMBL" id="THD22200.1"/>
    </source>
</evidence>
<proteinExistence type="predicted"/>
<dbReference type="SUPFAM" id="SSF57414">
    <property type="entry name" value="Hairpin loop containing domain-like"/>
    <property type="match status" value="1"/>
</dbReference>